<dbReference type="EMBL" id="QRDZ01000004">
    <property type="protein sequence ID" value="RED85337.1"/>
    <property type="molecule type" value="Genomic_DNA"/>
</dbReference>
<keyword evidence="4" id="KW-1185">Reference proteome</keyword>
<dbReference type="RefSeq" id="WP_116059765.1">
    <property type="nucleotide sequence ID" value="NZ_QRDZ01000004.1"/>
</dbReference>
<dbReference type="InterPro" id="IPR001031">
    <property type="entry name" value="Thioesterase"/>
</dbReference>
<evidence type="ECO:0000259" key="2">
    <source>
        <dbReference type="Pfam" id="PF00975"/>
    </source>
</evidence>
<sequence length="251" mass="28500">MKRSNNWFPFGCGEETPGADKMFIFHYAGGSSSAFRHWAAHRRPVACIPVELPGRGTRVSESCLEHIDELMERLLPELAAAIADAPFYLYGHSMGAAIAFEAACRLRSEWGLRPEKLFVAGRHAPHRPDPSSFRIEMGDDALIAELRRLNGTPQEVLDNEELLRFLLPTIRSDYRLHESCRYRGQKLDVPLVAHAGKLDFEAGPETMAHWRDATDKAFELKAFEGDHFFVQRLGEDYVSELLRDATYRLRA</sequence>
<dbReference type="PANTHER" id="PTHR11487:SF0">
    <property type="entry name" value="S-ACYL FATTY ACID SYNTHASE THIOESTERASE, MEDIUM CHAIN"/>
    <property type="match status" value="1"/>
</dbReference>
<dbReference type="InterPro" id="IPR012223">
    <property type="entry name" value="TEII"/>
</dbReference>
<dbReference type="Pfam" id="PF00975">
    <property type="entry name" value="Thioesterase"/>
    <property type="match status" value="1"/>
</dbReference>
<evidence type="ECO:0000313" key="3">
    <source>
        <dbReference type="EMBL" id="RED85337.1"/>
    </source>
</evidence>
<dbReference type="InterPro" id="IPR029058">
    <property type="entry name" value="AB_hydrolase_fold"/>
</dbReference>
<dbReference type="AlphaFoldDB" id="A0A3D9KGQ5"/>
<comment type="similarity">
    <text evidence="1">Belongs to the thioesterase family.</text>
</comment>
<dbReference type="PANTHER" id="PTHR11487">
    <property type="entry name" value="THIOESTERASE"/>
    <property type="match status" value="1"/>
</dbReference>
<comment type="caution">
    <text evidence="3">The sequence shown here is derived from an EMBL/GenBank/DDBJ whole genome shotgun (WGS) entry which is preliminary data.</text>
</comment>
<dbReference type="Gene3D" id="3.40.50.1820">
    <property type="entry name" value="alpha/beta hydrolase"/>
    <property type="match status" value="1"/>
</dbReference>
<gene>
    <name evidence="3" type="ORF">DFP98_10442</name>
</gene>
<evidence type="ECO:0000256" key="1">
    <source>
        <dbReference type="ARBA" id="ARBA00007169"/>
    </source>
</evidence>
<dbReference type="Proteomes" id="UP000256977">
    <property type="component" value="Unassembled WGS sequence"/>
</dbReference>
<organism evidence="3 4">
    <name type="scientific">Cohnella phaseoli</name>
    <dbReference type="NCBI Taxonomy" id="456490"/>
    <lineage>
        <taxon>Bacteria</taxon>
        <taxon>Bacillati</taxon>
        <taxon>Bacillota</taxon>
        <taxon>Bacilli</taxon>
        <taxon>Bacillales</taxon>
        <taxon>Paenibacillaceae</taxon>
        <taxon>Cohnella</taxon>
    </lineage>
</organism>
<proteinExistence type="inferred from homology"/>
<protein>
    <submittedName>
        <fullName evidence="3">Surfactin synthase thioesterase subunit</fullName>
    </submittedName>
</protein>
<dbReference type="GO" id="GO:0008610">
    <property type="term" value="P:lipid biosynthetic process"/>
    <property type="evidence" value="ECO:0007669"/>
    <property type="project" value="TreeGrafter"/>
</dbReference>
<name>A0A3D9KGQ5_9BACL</name>
<feature type="domain" description="Thioesterase" evidence="2">
    <location>
        <begin position="22"/>
        <end position="231"/>
    </location>
</feature>
<dbReference type="OrthoDB" id="2213423at2"/>
<reference evidence="3 4" key="1">
    <citation type="submission" date="2018-07" db="EMBL/GenBank/DDBJ databases">
        <title>Genomic Encyclopedia of Type Strains, Phase III (KMG-III): the genomes of soil and plant-associated and newly described type strains.</title>
        <authorList>
            <person name="Whitman W."/>
        </authorList>
    </citation>
    <scope>NUCLEOTIDE SEQUENCE [LARGE SCALE GENOMIC DNA]</scope>
    <source>
        <strain evidence="3 4">CECT 7287</strain>
    </source>
</reference>
<dbReference type="SUPFAM" id="SSF53474">
    <property type="entry name" value="alpha/beta-Hydrolases"/>
    <property type="match status" value="1"/>
</dbReference>
<accession>A0A3D9KGQ5</accession>
<evidence type="ECO:0000313" key="4">
    <source>
        <dbReference type="Proteomes" id="UP000256977"/>
    </source>
</evidence>